<organism evidence="2 3">
    <name type="scientific">Stutzerimonas xanthomarina</name>
    <dbReference type="NCBI Taxonomy" id="271420"/>
    <lineage>
        <taxon>Bacteria</taxon>
        <taxon>Pseudomonadati</taxon>
        <taxon>Pseudomonadota</taxon>
        <taxon>Gammaproteobacteria</taxon>
        <taxon>Pseudomonadales</taxon>
        <taxon>Pseudomonadaceae</taxon>
        <taxon>Stutzerimonas</taxon>
    </lineage>
</organism>
<gene>
    <name evidence="2" type="ORF">EGJ28_17895</name>
</gene>
<name>A0A3R8W5X1_9GAMM</name>
<feature type="signal peptide" evidence="1">
    <location>
        <begin position="1"/>
        <end position="18"/>
    </location>
</feature>
<dbReference type="RefSeq" id="WP_125867611.1">
    <property type="nucleotide sequence ID" value="NZ_RHQL01000012.1"/>
</dbReference>
<sequence>MRIRAILLCMLLAPSAQAIDPYSCRNGFFPAFAGAVRHAEVVANADQPVHFRDDAVGCPEQESCIRRAYLVNGDRLLVGKEADGWACGWYFSSKREFVGWLPAHHVRIDHATPVPKAGDWIGRWHPIAGGNSILITQPSPDGPFTVEGEAMWQGGLNSYGEPIVHVGAFSGHARPSDDLLKISEGDDEYDCQVTLQHVAGNLVVTDNSRCGGLNVRFDDVYRKSAGPR</sequence>
<proteinExistence type="predicted"/>
<evidence type="ECO:0008006" key="4">
    <source>
        <dbReference type="Google" id="ProtNLM"/>
    </source>
</evidence>
<reference evidence="2 3" key="1">
    <citation type="submission" date="2018-10" db="EMBL/GenBank/DDBJ databases">
        <title>Transmission dynamics of multidrug resistant bacteria on intensive care unit surfaces.</title>
        <authorList>
            <person name="D'Souza A.W."/>
            <person name="Potter R.F."/>
            <person name="Wallace M."/>
            <person name="Shupe A."/>
            <person name="Patel S."/>
            <person name="Sun S."/>
            <person name="Gul D."/>
            <person name="Kwon J.H."/>
            <person name="Andleeb S."/>
            <person name="Burnham C.-A.D."/>
            <person name="Dantas G."/>
        </authorList>
    </citation>
    <scope>NUCLEOTIDE SEQUENCE [LARGE SCALE GENOMIC DNA]</scope>
    <source>
        <strain evidence="2 3">PX_177</strain>
    </source>
</reference>
<protein>
    <recommendedName>
        <fullName evidence="4">SH3 domain-containing protein</fullName>
    </recommendedName>
</protein>
<feature type="chain" id="PRO_5018774092" description="SH3 domain-containing protein" evidence="1">
    <location>
        <begin position="19"/>
        <end position="228"/>
    </location>
</feature>
<dbReference type="AlphaFoldDB" id="A0A3R8W5X1"/>
<dbReference type="EMBL" id="RHQL01000012">
    <property type="protein sequence ID" value="RRV07850.1"/>
    <property type="molecule type" value="Genomic_DNA"/>
</dbReference>
<evidence type="ECO:0000313" key="3">
    <source>
        <dbReference type="Proteomes" id="UP000276506"/>
    </source>
</evidence>
<comment type="caution">
    <text evidence="2">The sequence shown here is derived from an EMBL/GenBank/DDBJ whole genome shotgun (WGS) entry which is preliminary data.</text>
</comment>
<evidence type="ECO:0000313" key="2">
    <source>
        <dbReference type="EMBL" id="RRV07850.1"/>
    </source>
</evidence>
<accession>A0A3R8W5X1</accession>
<dbReference type="Proteomes" id="UP000276506">
    <property type="component" value="Unassembled WGS sequence"/>
</dbReference>
<evidence type="ECO:0000256" key="1">
    <source>
        <dbReference type="SAM" id="SignalP"/>
    </source>
</evidence>
<keyword evidence="1" id="KW-0732">Signal</keyword>